<dbReference type="GO" id="GO:0018773">
    <property type="term" value="F:acetylpyruvate hydrolase activity"/>
    <property type="evidence" value="ECO:0007669"/>
    <property type="project" value="TreeGrafter"/>
</dbReference>
<dbReference type="EMBL" id="QLIX01000013">
    <property type="protein sequence ID" value="RAI57922.1"/>
    <property type="molecule type" value="Genomic_DNA"/>
</dbReference>
<name>A0A327M6K6_9PROT</name>
<dbReference type="GO" id="GO:0019752">
    <property type="term" value="P:carboxylic acid metabolic process"/>
    <property type="evidence" value="ECO:0007669"/>
    <property type="project" value="UniProtKB-ARBA"/>
</dbReference>
<dbReference type="InterPro" id="IPR011234">
    <property type="entry name" value="Fumarylacetoacetase-like_C"/>
</dbReference>
<dbReference type="Pfam" id="PF01557">
    <property type="entry name" value="FAA_hydrolase"/>
    <property type="match status" value="1"/>
</dbReference>
<evidence type="ECO:0000256" key="2">
    <source>
        <dbReference type="ARBA" id="ARBA00022723"/>
    </source>
</evidence>
<dbReference type="GO" id="GO:0046872">
    <property type="term" value="F:metal ion binding"/>
    <property type="evidence" value="ECO:0007669"/>
    <property type="project" value="UniProtKB-KW"/>
</dbReference>
<dbReference type="Gene3D" id="3.90.850.10">
    <property type="entry name" value="Fumarylacetoacetase-like, C-terminal domain"/>
    <property type="match status" value="1"/>
</dbReference>
<protein>
    <submittedName>
        <fullName evidence="4">Hydrolase</fullName>
    </submittedName>
</protein>
<accession>A0A327M6K6</accession>
<dbReference type="Proteomes" id="UP000249065">
    <property type="component" value="Unassembled WGS sequence"/>
</dbReference>
<dbReference type="PANTHER" id="PTHR11820">
    <property type="entry name" value="ACYLPYRUVASE"/>
    <property type="match status" value="1"/>
</dbReference>
<dbReference type="AlphaFoldDB" id="A0A327M6K6"/>
<dbReference type="PANTHER" id="PTHR11820:SF7">
    <property type="entry name" value="ACYLPYRUVASE FAHD1, MITOCHONDRIAL"/>
    <property type="match status" value="1"/>
</dbReference>
<evidence type="ECO:0000259" key="3">
    <source>
        <dbReference type="Pfam" id="PF01557"/>
    </source>
</evidence>
<comment type="similarity">
    <text evidence="1">Belongs to the FAH family.</text>
</comment>
<feature type="domain" description="Fumarylacetoacetase-like C-terminal" evidence="3">
    <location>
        <begin position="80"/>
        <end position="293"/>
    </location>
</feature>
<gene>
    <name evidence="4" type="ORF">DOO78_16910</name>
</gene>
<dbReference type="FunFam" id="3.90.850.10:FF:000002">
    <property type="entry name" value="2-hydroxyhepta-2,4-diene-1,7-dioate isomerase"/>
    <property type="match status" value="1"/>
</dbReference>
<keyword evidence="2" id="KW-0479">Metal-binding</keyword>
<keyword evidence="4" id="KW-0378">Hydrolase</keyword>
<proteinExistence type="inferred from homology"/>
<evidence type="ECO:0000313" key="5">
    <source>
        <dbReference type="Proteomes" id="UP000249065"/>
    </source>
</evidence>
<dbReference type="SUPFAM" id="SSF56529">
    <property type="entry name" value="FAH"/>
    <property type="match status" value="1"/>
</dbReference>
<evidence type="ECO:0000313" key="4">
    <source>
        <dbReference type="EMBL" id="RAI57922.1"/>
    </source>
</evidence>
<dbReference type="OrthoDB" id="9780293at2"/>
<dbReference type="InterPro" id="IPR036663">
    <property type="entry name" value="Fumarylacetoacetase_C_sf"/>
</dbReference>
<comment type="caution">
    <text evidence="4">The sequence shown here is derived from an EMBL/GenBank/DDBJ whole genome shotgun (WGS) entry which is preliminary data.</text>
</comment>
<evidence type="ECO:0000256" key="1">
    <source>
        <dbReference type="ARBA" id="ARBA00010211"/>
    </source>
</evidence>
<reference evidence="5" key="1">
    <citation type="submission" date="2018-06" db="EMBL/GenBank/DDBJ databases">
        <authorList>
            <person name="Khan S.A."/>
        </authorList>
    </citation>
    <scope>NUCLEOTIDE SEQUENCE [LARGE SCALE GENOMIC DNA]</scope>
    <source>
        <strain evidence="5">DB-1506</strain>
    </source>
</reference>
<sequence length="294" mass="30333">MRLVTFRKPHKLGTHLGALREDGAVLDLAAVDPALAGGNMPAFIAGGAPALQHARAALARAPVAEDAVLCAPIPRPPKNIFCVGKNYHEHAKEFAGSGFDASAKEVVPEAPVVFSKPATAIIATGETIPAHLDPTGSTDYEGELAVVIGQGGRGIPAATALKHVFGYTIVNDVTARTLQHRHRQWVLGKGIDGFCPMGPAILTADAVPDPKALRVVTHVNGEKRQDAPVADLIFDIPTLIAAISAGITLEPGDVIATGTPVGVGIGFTPPQFLKAGDVVRVEVAGIGVLENPVG</sequence>
<keyword evidence="5" id="KW-1185">Reference proteome</keyword>
<dbReference type="GO" id="GO:0016853">
    <property type="term" value="F:isomerase activity"/>
    <property type="evidence" value="ECO:0007669"/>
    <property type="project" value="UniProtKB-ARBA"/>
</dbReference>
<organism evidence="4 5">
    <name type="scientific">Roseicella frigidaeris</name>
    <dbReference type="NCBI Taxonomy" id="2230885"/>
    <lineage>
        <taxon>Bacteria</taxon>
        <taxon>Pseudomonadati</taxon>
        <taxon>Pseudomonadota</taxon>
        <taxon>Alphaproteobacteria</taxon>
        <taxon>Acetobacterales</taxon>
        <taxon>Roseomonadaceae</taxon>
        <taxon>Roseicella</taxon>
    </lineage>
</organism>